<proteinExistence type="inferred from homology"/>
<dbReference type="EMBL" id="JAVXUP010003895">
    <property type="protein sequence ID" value="KAK2997932.1"/>
    <property type="molecule type" value="Genomic_DNA"/>
</dbReference>
<keyword evidence="7" id="KW-0732">Signal</keyword>
<keyword evidence="2" id="KW-0488">Methylation</keyword>
<comment type="similarity">
    <text evidence="5">Belongs to the HIPP family.</text>
</comment>
<organism evidence="9 10">
    <name type="scientific">Escallonia herrerae</name>
    <dbReference type="NCBI Taxonomy" id="1293975"/>
    <lineage>
        <taxon>Eukaryota</taxon>
        <taxon>Viridiplantae</taxon>
        <taxon>Streptophyta</taxon>
        <taxon>Embryophyta</taxon>
        <taxon>Tracheophyta</taxon>
        <taxon>Spermatophyta</taxon>
        <taxon>Magnoliopsida</taxon>
        <taxon>eudicotyledons</taxon>
        <taxon>Gunneridae</taxon>
        <taxon>Pentapetalae</taxon>
        <taxon>asterids</taxon>
        <taxon>campanulids</taxon>
        <taxon>Escalloniales</taxon>
        <taxon>Escalloniaceae</taxon>
        <taxon>Escallonia</taxon>
    </lineage>
</organism>
<comment type="subcellular location">
    <subcellularLocation>
        <location evidence="1">Membrane</location>
        <topology evidence="1">Peripheral membrane protein</topology>
    </subcellularLocation>
</comment>
<dbReference type="AlphaFoldDB" id="A0AA89ACJ9"/>
<evidence type="ECO:0000256" key="6">
    <source>
        <dbReference type="SAM" id="MobiDB-lite"/>
    </source>
</evidence>
<comment type="caution">
    <text evidence="9">The sequence shown here is derived from an EMBL/GenBank/DDBJ whole genome shotgun (WGS) entry which is preliminary data.</text>
</comment>
<feature type="compositionally biased region" description="Basic and acidic residues" evidence="6">
    <location>
        <begin position="276"/>
        <end position="335"/>
    </location>
</feature>
<keyword evidence="3" id="KW-0479">Metal-binding</keyword>
<feature type="signal peptide" evidence="7">
    <location>
        <begin position="1"/>
        <end position="32"/>
    </location>
</feature>
<dbReference type="InterPro" id="IPR006121">
    <property type="entry name" value="HMA_dom"/>
</dbReference>
<feature type="compositionally biased region" description="Basic and acidic residues" evidence="6">
    <location>
        <begin position="230"/>
        <end position="248"/>
    </location>
</feature>
<keyword evidence="10" id="KW-1185">Reference proteome</keyword>
<keyword evidence="4" id="KW-0636">Prenylation</keyword>
<dbReference type="Gene3D" id="3.30.70.100">
    <property type="match status" value="1"/>
</dbReference>
<evidence type="ECO:0000256" key="4">
    <source>
        <dbReference type="ARBA" id="ARBA00023289"/>
    </source>
</evidence>
<evidence type="ECO:0000256" key="2">
    <source>
        <dbReference type="ARBA" id="ARBA00022481"/>
    </source>
</evidence>
<evidence type="ECO:0000313" key="10">
    <source>
        <dbReference type="Proteomes" id="UP001188597"/>
    </source>
</evidence>
<dbReference type="GO" id="GO:0009626">
    <property type="term" value="P:plant-type hypersensitive response"/>
    <property type="evidence" value="ECO:0007669"/>
    <property type="project" value="UniProtKB-KW"/>
</dbReference>
<dbReference type="Proteomes" id="UP001188597">
    <property type="component" value="Unassembled WGS sequence"/>
</dbReference>
<evidence type="ECO:0000256" key="7">
    <source>
        <dbReference type="SAM" id="SignalP"/>
    </source>
</evidence>
<keyword evidence="4" id="KW-0449">Lipoprotein</keyword>
<evidence type="ECO:0000256" key="5">
    <source>
        <dbReference type="ARBA" id="ARBA00024045"/>
    </source>
</evidence>
<dbReference type="PROSITE" id="PS50846">
    <property type="entry name" value="HMA_2"/>
    <property type="match status" value="1"/>
</dbReference>
<sequence>MHAAPLVARCSCCHPLFLLLLPITAPPAATLATDHHQRLTQLTTTKQTCVLKVNLSCCNACPVKLEKGLMRIDGVNSVGVHREKRLVYVRGNVDPMKLIKLIEKWGKRAELVSYEDPTKAFHDDDDDGHYDHGHDHDRGHEEKKKKNAHRNRDHEHYHGHVDSMHGNKEERKRNAHHHPDHDHYHSHVDYMHRDEEEMNKNAYYHPDYDHDYVDNMHGNKEGKKKNAHYHPNDDHYHGHFDNMHGNKEGKKKNAHNHRDHYHFQGHVGNMYGNKEEKKKNAHHHCDHDHRHGHVDHMHGDKQRKKKNDDDHHHPDHNHDHNQDQDHSHADDMHSNKEKKKKNAQSGKDHRCNMHDDFFEGHGEEPCSAHSKENFGHMCENPYCELHNRDTNHHNNPHGMHPMDHGQFFHGGSHYPGYFGGAGVPPYHHYRPKYPSGSHLRRPVPFIDDFTDFYNYENAGGCTTM</sequence>
<dbReference type="SUPFAM" id="SSF55008">
    <property type="entry name" value="HMA, heavy metal-associated domain"/>
    <property type="match status" value="1"/>
</dbReference>
<dbReference type="GO" id="GO:0016020">
    <property type="term" value="C:membrane"/>
    <property type="evidence" value="ECO:0007669"/>
    <property type="project" value="UniProtKB-SubCell"/>
</dbReference>
<feature type="compositionally biased region" description="Basic and acidic residues" evidence="6">
    <location>
        <begin position="129"/>
        <end position="185"/>
    </location>
</feature>
<feature type="region of interest" description="Disordered" evidence="6">
    <location>
        <begin position="121"/>
        <end position="185"/>
    </location>
</feature>
<feature type="chain" id="PRO_5041736816" description="HMA domain-containing protein" evidence="7">
    <location>
        <begin position="33"/>
        <end position="464"/>
    </location>
</feature>
<reference evidence="9" key="1">
    <citation type="submission" date="2022-12" db="EMBL/GenBank/DDBJ databases">
        <title>Draft genome assemblies for two species of Escallonia (Escalloniales).</title>
        <authorList>
            <person name="Chanderbali A."/>
            <person name="Dervinis C."/>
            <person name="Anghel I."/>
            <person name="Soltis D."/>
            <person name="Soltis P."/>
            <person name="Zapata F."/>
        </authorList>
    </citation>
    <scope>NUCLEOTIDE SEQUENCE</scope>
    <source>
        <strain evidence="9">UCBG64.0493</strain>
        <tissue evidence="9">Leaf</tissue>
    </source>
</reference>
<evidence type="ECO:0000256" key="1">
    <source>
        <dbReference type="ARBA" id="ARBA00004170"/>
    </source>
</evidence>
<accession>A0AA89ACJ9</accession>
<dbReference type="GO" id="GO:0046872">
    <property type="term" value="F:metal ion binding"/>
    <property type="evidence" value="ECO:0007669"/>
    <property type="project" value="UniProtKB-KW"/>
</dbReference>
<dbReference type="Pfam" id="PF00403">
    <property type="entry name" value="HMA"/>
    <property type="match status" value="1"/>
</dbReference>
<feature type="region of interest" description="Disordered" evidence="6">
    <location>
        <begin position="216"/>
        <end position="255"/>
    </location>
</feature>
<gene>
    <name evidence="9" type="ORF">RJ639_026564</name>
</gene>
<dbReference type="InterPro" id="IPR036163">
    <property type="entry name" value="HMA_dom_sf"/>
</dbReference>
<feature type="domain" description="HMA" evidence="8">
    <location>
        <begin position="46"/>
        <end position="110"/>
    </location>
</feature>
<evidence type="ECO:0000259" key="8">
    <source>
        <dbReference type="PROSITE" id="PS50846"/>
    </source>
</evidence>
<protein>
    <recommendedName>
        <fullName evidence="8">HMA domain-containing protein</fullName>
    </recommendedName>
</protein>
<dbReference type="PANTHER" id="PTHR45868:SF80">
    <property type="entry name" value="F15K9.8-RELATED"/>
    <property type="match status" value="1"/>
</dbReference>
<dbReference type="PANTHER" id="PTHR45868">
    <property type="entry name" value="HEAVY METAL-ASSOCIATED ISOPRENYLATED PLANT PROTEIN 33-RELATED"/>
    <property type="match status" value="1"/>
</dbReference>
<name>A0AA89ACJ9_9ASTE</name>
<evidence type="ECO:0000313" key="9">
    <source>
        <dbReference type="EMBL" id="KAK2997932.1"/>
    </source>
</evidence>
<feature type="region of interest" description="Disordered" evidence="6">
    <location>
        <begin position="276"/>
        <end position="352"/>
    </location>
</feature>
<evidence type="ECO:0000256" key="3">
    <source>
        <dbReference type="ARBA" id="ARBA00022723"/>
    </source>
</evidence>